<dbReference type="GO" id="GO:0006071">
    <property type="term" value="P:glycerol metabolic process"/>
    <property type="evidence" value="ECO:0007669"/>
    <property type="project" value="InterPro"/>
</dbReference>
<accession>A0A1M4UUS8</accession>
<keyword evidence="3" id="KW-1185">Reference proteome</keyword>
<dbReference type="NCBIfam" id="TIGR03599">
    <property type="entry name" value="YloV"/>
    <property type="match status" value="1"/>
</dbReference>
<evidence type="ECO:0000313" key="2">
    <source>
        <dbReference type="EMBL" id="SHE60511.1"/>
    </source>
</evidence>
<dbReference type="InterPro" id="IPR048394">
    <property type="entry name" value="FakA-like_M"/>
</dbReference>
<protein>
    <recommendedName>
        <fullName evidence="1">DhaL domain-containing protein</fullName>
    </recommendedName>
</protein>
<dbReference type="PROSITE" id="PS51480">
    <property type="entry name" value="DHAL"/>
    <property type="match status" value="1"/>
</dbReference>
<dbReference type="InterPro" id="IPR036117">
    <property type="entry name" value="DhaL_dom_sf"/>
</dbReference>
<dbReference type="Gene3D" id="1.25.40.340">
    <property type="match status" value="1"/>
</dbReference>
<dbReference type="Pfam" id="PF21645">
    <property type="entry name" value="FakA-like_M"/>
    <property type="match status" value="1"/>
</dbReference>
<proteinExistence type="predicted"/>
<dbReference type="InterPro" id="IPR004007">
    <property type="entry name" value="DhaL_dom"/>
</dbReference>
<dbReference type="InterPro" id="IPR019986">
    <property type="entry name" value="YloV-like"/>
</dbReference>
<dbReference type="PANTHER" id="PTHR33434:SF4">
    <property type="entry name" value="PHOSPHATASE PROTEIN"/>
    <property type="match status" value="1"/>
</dbReference>
<dbReference type="GO" id="GO:0004371">
    <property type="term" value="F:glycerone kinase activity"/>
    <property type="evidence" value="ECO:0007669"/>
    <property type="project" value="InterPro"/>
</dbReference>
<dbReference type="SMART" id="SM01120">
    <property type="entry name" value="Dak2"/>
    <property type="match status" value="1"/>
</dbReference>
<dbReference type="AlphaFoldDB" id="A0A1M4UUS8"/>
<dbReference type="STRING" id="112248.SAMN05444392_10239"/>
<gene>
    <name evidence="2" type="ORF">SAMN05444392_10239</name>
</gene>
<name>A0A1M4UUS8_9BACL</name>
<evidence type="ECO:0000259" key="1">
    <source>
        <dbReference type="PROSITE" id="PS51480"/>
    </source>
</evidence>
<dbReference type="SUPFAM" id="SSF101473">
    <property type="entry name" value="DhaL-like"/>
    <property type="match status" value="1"/>
</dbReference>
<dbReference type="Proteomes" id="UP000184476">
    <property type="component" value="Unassembled WGS sequence"/>
</dbReference>
<dbReference type="RefSeq" id="WP_073153018.1">
    <property type="nucleotide sequence ID" value="NZ_FQVL01000002.1"/>
</dbReference>
<dbReference type="PANTHER" id="PTHR33434">
    <property type="entry name" value="DEGV DOMAIN-CONTAINING PROTEIN DR_1986-RELATED"/>
    <property type="match status" value="1"/>
</dbReference>
<dbReference type="EMBL" id="FQVL01000002">
    <property type="protein sequence ID" value="SHE60511.1"/>
    <property type="molecule type" value="Genomic_DNA"/>
</dbReference>
<dbReference type="Pfam" id="PF13684">
    <property type="entry name" value="FakA-like_C"/>
    <property type="match status" value="1"/>
</dbReference>
<dbReference type="InterPro" id="IPR050270">
    <property type="entry name" value="DegV_domain_contain"/>
</dbReference>
<dbReference type="OrthoDB" id="9760324at2"/>
<reference evidence="2 3" key="1">
    <citation type="submission" date="2016-11" db="EMBL/GenBank/DDBJ databases">
        <authorList>
            <person name="Jaros S."/>
            <person name="Januszkiewicz K."/>
            <person name="Wedrychowicz H."/>
        </authorList>
    </citation>
    <scope>NUCLEOTIDE SEQUENCE [LARGE SCALE GENOMIC DNA]</scope>
    <source>
        <strain evidence="2 3">DSM 44666</strain>
    </source>
</reference>
<feature type="domain" description="DhaL" evidence="1">
    <location>
        <begin position="7"/>
        <end position="199"/>
    </location>
</feature>
<sequence>MEQINAAQFMQMMQAGAHNLEKKAQTVNALNVFPVPDGDTGTNMSLTIQAGVQEMLRSKADSVGDLAVALSKGLLMGARGNSGVILSQLFRGFSKAISTETSVSTKQFALALQKGIETAYQAVMKPVEGTVLTVARMAAEAASMQMWKKQSLEEMMETVYQAANVALAKTPDLLPVLKETGVVDAGGQGLVYIYQGMLSALKGNYQLEQEEFFGEPDEFIHESHQEKIDPQTIEYGYCTEFLIDLHTTRRPTTLFDEPKFRQELQSFGDSLLVVADEQWVKVHIHAEHPGDVLNYAMKYGDLTRMKIDNMRKQHEKITHPPTPSKGRGFLTVTTGQGIAKVFQSIGVDLVVEGGQSMNPSADELTKAVKQIGKEEVVILPNNKNIIMTAEQVKHLTDINIIVLKTKTIPQGLAAMLAYRSDEDWEVNQKQMKEAIQRVRSGEVTYAIRDTSIGELSIHKGDYLGIADGTIRHVGQDIYRTAEALLGEMVDEDAEMITIFYGEDLQSTEVVQWGKRLEEQFPDQEIELHAGNQPLYYFVIAVE</sequence>
<organism evidence="2 3">
    <name type="scientific">Seinonella peptonophila</name>
    <dbReference type="NCBI Taxonomy" id="112248"/>
    <lineage>
        <taxon>Bacteria</taxon>
        <taxon>Bacillati</taxon>
        <taxon>Bacillota</taxon>
        <taxon>Bacilli</taxon>
        <taxon>Bacillales</taxon>
        <taxon>Thermoactinomycetaceae</taxon>
        <taxon>Seinonella</taxon>
    </lineage>
</organism>
<dbReference type="InterPro" id="IPR033470">
    <property type="entry name" value="FakA-like_C"/>
</dbReference>
<dbReference type="SMART" id="SM01121">
    <property type="entry name" value="Dak1_2"/>
    <property type="match status" value="1"/>
</dbReference>
<evidence type="ECO:0000313" key="3">
    <source>
        <dbReference type="Proteomes" id="UP000184476"/>
    </source>
</evidence>
<dbReference type="Pfam" id="PF02734">
    <property type="entry name" value="Dak2"/>
    <property type="match status" value="1"/>
</dbReference>